<dbReference type="InterPro" id="IPR020618">
    <property type="entry name" value="Adenyl_kinase_AK6"/>
</dbReference>
<name>A0ABP1IKZ9_9EUKA</name>
<reference evidence="7 9" key="1">
    <citation type="submission" date="2024-07" db="EMBL/GenBank/DDBJ databases">
        <authorList>
            <person name="Akdeniz Z."/>
        </authorList>
    </citation>
    <scope>NUCLEOTIDE SEQUENCE [LARGE SCALE GENOMIC DNA]</scope>
</reference>
<keyword evidence="3" id="KW-0808">Transferase</keyword>
<evidence type="ECO:0000313" key="9">
    <source>
        <dbReference type="Proteomes" id="UP001642409"/>
    </source>
</evidence>
<evidence type="ECO:0000256" key="6">
    <source>
        <dbReference type="ARBA" id="ARBA00022840"/>
    </source>
</evidence>
<gene>
    <name evidence="7" type="ORF">HINF_LOCUS26489</name>
    <name evidence="8" type="ORF">HINF_LOCUS65988</name>
</gene>
<evidence type="ECO:0000313" key="7">
    <source>
        <dbReference type="EMBL" id="CAL6018475.1"/>
    </source>
</evidence>
<proteinExistence type="predicted"/>
<keyword evidence="6" id="KW-0067">ATP-binding</keyword>
<sequence length="166" mass="19956">MKILVTGSIATGKSQLAQYLHKQLSQQQYQYLNIDDIIINNQLFEEFDSKYNSYVPDEQLLLNFMKQNYSNSTNLIVDHYNCDIFGNTYFDLIVHVSCNTEILYQRYIYRQYSEDKIKENMETELLMVIYEEIERFQCEKIYVQQNYVSDTEQNAEIIIRMINKMQ</sequence>
<dbReference type="PANTHER" id="PTHR12595:SF0">
    <property type="entry name" value="ADENYLATE KINASE ISOENZYME 6"/>
    <property type="match status" value="1"/>
</dbReference>
<evidence type="ECO:0000256" key="5">
    <source>
        <dbReference type="ARBA" id="ARBA00022777"/>
    </source>
</evidence>
<keyword evidence="1" id="KW-0690">Ribosome biogenesis</keyword>
<dbReference type="Pfam" id="PF13238">
    <property type="entry name" value="AAA_18"/>
    <property type="match status" value="1"/>
</dbReference>
<evidence type="ECO:0000256" key="3">
    <source>
        <dbReference type="ARBA" id="ARBA00022679"/>
    </source>
</evidence>
<protein>
    <submittedName>
        <fullName evidence="7">Adenylate_kinase</fullName>
    </submittedName>
</protein>
<keyword evidence="4" id="KW-0547">Nucleotide-binding</keyword>
<accession>A0ABP1IKZ9</accession>
<dbReference type="InterPro" id="IPR027417">
    <property type="entry name" value="P-loop_NTPase"/>
</dbReference>
<evidence type="ECO:0000313" key="8">
    <source>
        <dbReference type="EMBL" id="CAL6091859.1"/>
    </source>
</evidence>
<organism evidence="7 9">
    <name type="scientific">Hexamita inflata</name>
    <dbReference type="NCBI Taxonomy" id="28002"/>
    <lineage>
        <taxon>Eukaryota</taxon>
        <taxon>Metamonada</taxon>
        <taxon>Diplomonadida</taxon>
        <taxon>Hexamitidae</taxon>
        <taxon>Hexamitinae</taxon>
        <taxon>Hexamita</taxon>
    </lineage>
</organism>
<comment type="caution">
    <text evidence="7">The sequence shown here is derived from an EMBL/GenBank/DDBJ whole genome shotgun (WGS) entry which is preliminary data.</text>
</comment>
<dbReference type="Gene3D" id="3.40.50.300">
    <property type="entry name" value="P-loop containing nucleotide triphosphate hydrolases"/>
    <property type="match status" value="1"/>
</dbReference>
<dbReference type="EMBL" id="CAXDID020000439">
    <property type="protein sequence ID" value="CAL6091859.1"/>
    <property type="molecule type" value="Genomic_DNA"/>
</dbReference>
<keyword evidence="5" id="KW-0418">Kinase</keyword>
<keyword evidence="2" id="KW-0698">rRNA processing</keyword>
<dbReference type="Proteomes" id="UP001642409">
    <property type="component" value="Unassembled WGS sequence"/>
</dbReference>
<keyword evidence="9" id="KW-1185">Reference proteome</keyword>
<dbReference type="SUPFAM" id="SSF52540">
    <property type="entry name" value="P-loop containing nucleoside triphosphate hydrolases"/>
    <property type="match status" value="1"/>
</dbReference>
<evidence type="ECO:0000256" key="2">
    <source>
        <dbReference type="ARBA" id="ARBA00022552"/>
    </source>
</evidence>
<dbReference type="EMBL" id="CAXDID020000080">
    <property type="protein sequence ID" value="CAL6018475.1"/>
    <property type="molecule type" value="Genomic_DNA"/>
</dbReference>
<evidence type="ECO:0000256" key="4">
    <source>
        <dbReference type="ARBA" id="ARBA00022741"/>
    </source>
</evidence>
<dbReference type="PANTHER" id="PTHR12595">
    <property type="entry name" value="POS9-ACTIVATING FACTOR FAP7-RELATED"/>
    <property type="match status" value="1"/>
</dbReference>
<evidence type="ECO:0000256" key="1">
    <source>
        <dbReference type="ARBA" id="ARBA00022517"/>
    </source>
</evidence>